<comment type="caution">
    <text evidence="2">The sequence shown here is derived from an EMBL/GenBank/DDBJ whole genome shotgun (WGS) entry which is preliminary data.</text>
</comment>
<name>A0A9P8PU26_9ASCO</name>
<dbReference type="GO" id="GO:0003677">
    <property type="term" value="F:DNA binding"/>
    <property type="evidence" value="ECO:0007669"/>
    <property type="project" value="InterPro"/>
</dbReference>
<evidence type="ECO:0000259" key="1">
    <source>
        <dbReference type="PROSITE" id="PS50073"/>
    </source>
</evidence>
<dbReference type="AlphaFoldDB" id="A0A9P8PU26"/>
<dbReference type="Proteomes" id="UP000769528">
    <property type="component" value="Unassembled WGS sequence"/>
</dbReference>
<dbReference type="Gene3D" id="3.90.430.10">
    <property type="entry name" value="Copper fist DNA-binding domain"/>
    <property type="match status" value="1"/>
</dbReference>
<reference evidence="2" key="1">
    <citation type="journal article" date="2021" name="Open Biol.">
        <title>Shared evolutionary footprints suggest mitochondrial oxidative damage underlies multiple complex I losses in fungi.</title>
        <authorList>
            <person name="Schikora-Tamarit M.A."/>
            <person name="Marcet-Houben M."/>
            <person name="Nosek J."/>
            <person name="Gabaldon T."/>
        </authorList>
    </citation>
    <scope>NUCLEOTIDE SEQUENCE</scope>
    <source>
        <strain evidence="2">CBS6341</strain>
    </source>
</reference>
<dbReference type="SMART" id="SM01090">
    <property type="entry name" value="Copper-fist"/>
    <property type="match status" value="1"/>
</dbReference>
<dbReference type="GO" id="GO:0005634">
    <property type="term" value="C:nucleus"/>
    <property type="evidence" value="ECO:0007669"/>
    <property type="project" value="InterPro"/>
</dbReference>
<evidence type="ECO:0000313" key="2">
    <source>
        <dbReference type="EMBL" id="KAH3678368.1"/>
    </source>
</evidence>
<dbReference type="PROSITE" id="PS50073">
    <property type="entry name" value="COPPER_FIST_2"/>
    <property type="match status" value="1"/>
</dbReference>
<dbReference type="InterPro" id="IPR001083">
    <property type="entry name" value="Cu_fist_DNA-bd_dom"/>
</dbReference>
<proteinExistence type="predicted"/>
<accession>A0A9P8PU26</accession>
<gene>
    <name evidence="2" type="ORF">WICMUC_001385</name>
</gene>
<dbReference type="SUPFAM" id="SSF57879">
    <property type="entry name" value="Zinc domain conserved in yeast copper-regulated transcription factors"/>
    <property type="match status" value="1"/>
</dbReference>
<evidence type="ECO:0000313" key="3">
    <source>
        <dbReference type="Proteomes" id="UP000769528"/>
    </source>
</evidence>
<dbReference type="EMBL" id="JAEUBF010000443">
    <property type="protein sequence ID" value="KAH3678368.1"/>
    <property type="molecule type" value="Genomic_DNA"/>
</dbReference>
<keyword evidence="3" id="KW-1185">Reference proteome</keyword>
<dbReference type="Pfam" id="PF00649">
    <property type="entry name" value="Copper-fist"/>
    <property type="match status" value="1"/>
</dbReference>
<protein>
    <recommendedName>
        <fullName evidence="1">Copper-fist domain-containing protein</fullName>
    </recommendedName>
</protein>
<sequence>MIILGDFHFSCEKCVNGHRTHTCIHYEKATPDNLVTDRVVSINKRGRKALRDPEKQKRESPLHQKFLLTKAFIDPRLNELCQNPFFSFSHYQFQCPRFKCQFNLKSKYQVYLDINKSQKVRTDDKMLPILGYQDIDNHLVVTSLEEYNEKRKIRSSSIISAKNFNENDTCESPEEKEKSDSKIDLPVSKINCRTTRNTDLLSQRIALNAIAEITESFEATSSIPEKEEVFNDFPRLSPNSSNLSNTDFDFPLSSSRGLSKVEIESLLIPTHSSIYNIVDKQRDLHCQINSTLIETETCDDPFKVVADKDKYDDIKSESQNFLNKFTLSSATMESLFLSAPDRSDISNPSYVRQLQIPRCNDVSKISLEGSNLLVIPDFESNSSVFGYKDEAFKYHKEAEEPPNCEKSTKLERIDPTLLLMAKADFEEYNSGLNNDLISLSTSHNKISSSIEIALTHTMKVQQMEKLGAHAIPSCDSDITMDSLVASVSEITLNGSCI</sequence>
<dbReference type="GO" id="GO:0003700">
    <property type="term" value="F:DNA-binding transcription factor activity"/>
    <property type="evidence" value="ECO:0007669"/>
    <property type="project" value="InterPro"/>
</dbReference>
<dbReference type="SMART" id="SM00412">
    <property type="entry name" value="Cu_FIST"/>
    <property type="match status" value="1"/>
</dbReference>
<dbReference type="GO" id="GO:0005507">
    <property type="term" value="F:copper ion binding"/>
    <property type="evidence" value="ECO:0007669"/>
    <property type="project" value="InterPro"/>
</dbReference>
<dbReference type="InterPro" id="IPR036395">
    <property type="entry name" value="Cu_fist_DNA-bd_dom_sf"/>
</dbReference>
<reference evidence="2" key="2">
    <citation type="submission" date="2021-01" db="EMBL/GenBank/DDBJ databases">
        <authorList>
            <person name="Schikora-Tamarit M.A."/>
        </authorList>
    </citation>
    <scope>NUCLEOTIDE SEQUENCE</scope>
    <source>
        <strain evidence="2">CBS6341</strain>
    </source>
</reference>
<feature type="domain" description="Copper-fist" evidence="1">
    <location>
        <begin position="1"/>
        <end position="49"/>
    </location>
</feature>
<organism evidence="2 3">
    <name type="scientific">Wickerhamomyces mucosus</name>
    <dbReference type="NCBI Taxonomy" id="1378264"/>
    <lineage>
        <taxon>Eukaryota</taxon>
        <taxon>Fungi</taxon>
        <taxon>Dikarya</taxon>
        <taxon>Ascomycota</taxon>
        <taxon>Saccharomycotina</taxon>
        <taxon>Saccharomycetes</taxon>
        <taxon>Phaffomycetales</taxon>
        <taxon>Wickerhamomycetaceae</taxon>
        <taxon>Wickerhamomyces</taxon>
    </lineage>
</organism>